<dbReference type="GO" id="GO:0046353">
    <property type="term" value="F:aminoglycoside 3-N-acetyltransferase activity"/>
    <property type="evidence" value="ECO:0007669"/>
    <property type="project" value="UniProtKB-EC"/>
</dbReference>
<sequence>MHTLTLNHLRHALSALGLGPAELLLLHVDLLAAGHLRDCPLHELPSRYYAALRQLTGTRATFVTTSYSPAFAAGTPFDRQLTPTAAPFNEYLRRLPRAHRSSHALQSLCAEGPLAHTLCARDTPGAFGPGSAFDTLIALNARALFIGLDLQHSPLLHIAEARARVPYLDLREIEGPCLDQGLSMERRFLFQQRRLPQSVTLSTITLSQTLHARGHLRVVPFGRTRLTLVDAGRLVDTATELLLADPHALLRSRPPPAPGPTPPPAPP</sequence>
<dbReference type="SUPFAM" id="SSF110710">
    <property type="entry name" value="TTHA0583/YokD-like"/>
    <property type="match status" value="1"/>
</dbReference>
<dbReference type="PANTHER" id="PTHR11104">
    <property type="entry name" value="AMINOGLYCOSIDE N3-ACETYLTRANSFERASE"/>
    <property type="match status" value="1"/>
</dbReference>
<dbReference type="GO" id="GO:0046677">
    <property type="term" value="P:response to antibiotic"/>
    <property type="evidence" value="ECO:0007669"/>
    <property type="project" value="UniProtKB-KW"/>
</dbReference>
<feature type="region of interest" description="Disordered" evidence="5">
    <location>
        <begin position="247"/>
        <end position="267"/>
    </location>
</feature>
<dbReference type="InterPro" id="IPR003679">
    <property type="entry name" value="Amioglycoside_AcTrfase"/>
</dbReference>
<protein>
    <recommendedName>
        <fullName evidence="4">Aminoglycoside N(3)-acetyltransferase</fullName>
        <ecNumber evidence="4">2.3.1.-</ecNumber>
    </recommendedName>
</protein>
<organism evidence="6 7">
    <name type="scientific">Lujinxingia vulgaris</name>
    <dbReference type="NCBI Taxonomy" id="2600176"/>
    <lineage>
        <taxon>Bacteria</taxon>
        <taxon>Deltaproteobacteria</taxon>
        <taxon>Bradymonadales</taxon>
        <taxon>Lujinxingiaceae</taxon>
        <taxon>Lujinxingia</taxon>
    </lineage>
</organism>
<keyword evidence="3 4" id="KW-0012">Acyltransferase</keyword>
<dbReference type="RefSeq" id="WP_146976087.1">
    <property type="nucleotide sequence ID" value="NZ_VOSL01000115.1"/>
</dbReference>
<comment type="catalytic activity">
    <reaction evidence="4">
        <text>a 2-deoxystreptamine antibiotic + acetyl-CoA = an N(3)-acetyl-2-deoxystreptamine antibiotic + CoA + H(+)</text>
        <dbReference type="Rhea" id="RHEA:12665"/>
        <dbReference type="ChEBI" id="CHEBI:15378"/>
        <dbReference type="ChEBI" id="CHEBI:57287"/>
        <dbReference type="ChEBI" id="CHEBI:57288"/>
        <dbReference type="ChEBI" id="CHEBI:57921"/>
        <dbReference type="ChEBI" id="CHEBI:77452"/>
        <dbReference type="EC" id="2.3.1.81"/>
    </reaction>
</comment>
<name>A0A5C6WXG0_9DELT</name>
<evidence type="ECO:0000256" key="1">
    <source>
        <dbReference type="ARBA" id="ARBA00006383"/>
    </source>
</evidence>
<keyword evidence="4" id="KW-0046">Antibiotic resistance</keyword>
<dbReference type="EC" id="2.3.1.-" evidence="4"/>
<feature type="compositionally biased region" description="Pro residues" evidence="5">
    <location>
        <begin position="253"/>
        <end position="267"/>
    </location>
</feature>
<evidence type="ECO:0000256" key="3">
    <source>
        <dbReference type="ARBA" id="ARBA00023315"/>
    </source>
</evidence>
<evidence type="ECO:0000256" key="5">
    <source>
        <dbReference type="SAM" id="MobiDB-lite"/>
    </source>
</evidence>
<dbReference type="EMBL" id="VOSL01000115">
    <property type="protein sequence ID" value="TXD32715.1"/>
    <property type="molecule type" value="Genomic_DNA"/>
</dbReference>
<evidence type="ECO:0000256" key="4">
    <source>
        <dbReference type="RuleBase" id="RU365031"/>
    </source>
</evidence>
<reference evidence="6 7" key="1">
    <citation type="submission" date="2019-08" db="EMBL/GenBank/DDBJ databases">
        <title>Bradymonadales sp. TMQ2.</title>
        <authorList>
            <person name="Liang Q."/>
        </authorList>
    </citation>
    <scope>NUCLEOTIDE SEQUENCE [LARGE SCALE GENOMIC DNA]</scope>
    <source>
        <strain evidence="6 7">TMQ2</strain>
    </source>
</reference>
<dbReference type="OrthoDB" id="7330654at2"/>
<gene>
    <name evidence="6" type="ORF">FRC96_16650</name>
</gene>
<comment type="similarity">
    <text evidence="1 4">Belongs to the antibiotic N-acetyltransferase family.</text>
</comment>
<dbReference type="InterPro" id="IPR028345">
    <property type="entry name" value="Antibiotic_NAT-like"/>
</dbReference>
<evidence type="ECO:0000313" key="7">
    <source>
        <dbReference type="Proteomes" id="UP000321046"/>
    </source>
</evidence>
<keyword evidence="2 4" id="KW-0808">Transferase</keyword>
<accession>A0A5C6WXG0</accession>
<dbReference type="AlphaFoldDB" id="A0A5C6WXG0"/>
<dbReference type="PANTHER" id="PTHR11104:SF0">
    <property type="entry name" value="SPBETA PROPHAGE-DERIVED AMINOGLYCOSIDE N(3')-ACETYLTRANSFERASE-LIKE PROTEIN YOKD"/>
    <property type="match status" value="1"/>
</dbReference>
<evidence type="ECO:0000256" key="2">
    <source>
        <dbReference type="ARBA" id="ARBA00022679"/>
    </source>
</evidence>
<comment type="caution">
    <text evidence="6">The sequence shown here is derived from an EMBL/GenBank/DDBJ whole genome shotgun (WGS) entry which is preliminary data.</text>
</comment>
<dbReference type="Pfam" id="PF02522">
    <property type="entry name" value="Antibiotic_NAT"/>
    <property type="match status" value="1"/>
</dbReference>
<dbReference type="Proteomes" id="UP000321046">
    <property type="component" value="Unassembled WGS sequence"/>
</dbReference>
<proteinExistence type="inferred from homology"/>
<evidence type="ECO:0000313" key="6">
    <source>
        <dbReference type="EMBL" id="TXD32715.1"/>
    </source>
</evidence>